<dbReference type="AlphaFoldDB" id="A0A7J7KZN5"/>
<dbReference type="GO" id="GO:0008270">
    <property type="term" value="F:zinc ion binding"/>
    <property type="evidence" value="ECO:0007669"/>
    <property type="project" value="InterPro"/>
</dbReference>
<feature type="repeat" description="PPR" evidence="2">
    <location>
        <begin position="1"/>
        <end position="29"/>
    </location>
</feature>
<dbReference type="Pfam" id="PF01535">
    <property type="entry name" value="PPR"/>
    <property type="match status" value="1"/>
</dbReference>
<name>A0A7J7KZN5_9MAGN</name>
<evidence type="ECO:0000259" key="3">
    <source>
        <dbReference type="Pfam" id="PF14432"/>
    </source>
</evidence>
<reference evidence="4 5" key="1">
    <citation type="journal article" date="2020" name="IScience">
        <title>Genome Sequencing of the Endangered Kingdonia uniflora (Circaeasteraceae, Ranunculales) Reveals Potential Mechanisms of Evolutionary Specialization.</title>
        <authorList>
            <person name="Sun Y."/>
            <person name="Deng T."/>
            <person name="Zhang A."/>
            <person name="Moore M.J."/>
            <person name="Landis J.B."/>
            <person name="Lin N."/>
            <person name="Zhang H."/>
            <person name="Zhang X."/>
            <person name="Huang J."/>
            <person name="Zhang X."/>
            <person name="Sun H."/>
            <person name="Wang H."/>
        </authorList>
    </citation>
    <scope>NUCLEOTIDE SEQUENCE [LARGE SCALE GENOMIC DNA]</scope>
    <source>
        <strain evidence="4">TB1705</strain>
        <tissue evidence="4">Leaf</tissue>
    </source>
</reference>
<dbReference type="Gene3D" id="1.25.40.10">
    <property type="entry name" value="Tetratricopeptide repeat domain"/>
    <property type="match status" value="1"/>
</dbReference>
<evidence type="ECO:0000256" key="1">
    <source>
        <dbReference type="ARBA" id="ARBA00022737"/>
    </source>
</evidence>
<dbReference type="NCBIfam" id="TIGR00756">
    <property type="entry name" value="PPR"/>
    <property type="match status" value="1"/>
</dbReference>
<dbReference type="PROSITE" id="PS51375">
    <property type="entry name" value="PPR"/>
    <property type="match status" value="1"/>
</dbReference>
<proteinExistence type="predicted"/>
<evidence type="ECO:0000313" key="4">
    <source>
        <dbReference type="EMBL" id="KAF6135797.1"/>
    </source>
</evidence>
<keyword evidence="5" id="KW-1185">Reference proteome</keyword>
<evidence type="ECO:0000256" key="2">
    <source>
        <dbReference type="PROSITE-ProRule" id="PRU00708"/>
    </source>
</evidence>
<gene>
    <name evidence="4" type="ORF">GIB67_017171</name>
</gene>
<comment type="caution">
    <text evidence="4">The sequence shown here is derived from an EMBL/GenBank/DDBJ whole genome shotgun (WGS) entry which is preliminary data.</text>
</comment>
<dbReference type="EMBL" id="JACGCM010002778">
    <property type="protein sequence ID" value="KAF6135797.1"/>
    <property type="molecule type" value="Genomic_DNA"/>
</dbReference>
<feature type="domain" description="DYW" evidence="3">
    <location>
        <begin position="33"/>
        <end position="66"/>
    </location>
</feature>
<dbReference type="Pfam" id="PF14432">
    <property type="entry name" value="DYW_deaminase"/>
    <property type="match status" value="1"/>
</dbReference>
<dbReference type="OrthoDB" id="185373at2759"/>
<keyword evidence="1" id="KW-0677">Repeat</keyword>
<evidence type="ECO:0000313" key="5">
    <source>
        <dbReference type="Proteomes" id="UP000541444"/>
    </source>
</evidence>
<dbReference type="InterPro" id="IPR032867">
    <property type="entry name" value="DYW_dom"/>
</dbReference>
<dbReference type="InterPro" id="IPR002885">
    <property type="entry name" value="PPR_rpt"/>
</dbReference>
<dbReference type="InterPro" id="IPR011990">
    <property type="entry name" value="TPR-like_helical_dom_sf"/>
</dbReference>
<accession>A0A7J7KZN5</accession>
<sequence>MSWTAMVAGYGMHGYPKEALEVFYEMQRFKEAGYVPDTASVLHDVDEEEKETALRVHSEKLAVALEL</sequence>
<dbReference type="Proteomes" id="UP000541444">
    <property type="component" value="Unassembled WGS sequence"/>
</dbReference>
<protein>
    <recommendedName>
        <fullName evidence="3">DYW domain-containing protein</fullName>
    </recommendedName>
</protein>
<organism evidence="4 5">
    <name type="scientific">Kingdonia uniflora</name>
    <dbReference type="NCBI Taxonomy" id="39325"/>
    <lineage>
        <taxon>Eukaryota</taxon>
        <taxon>Viridiplantae</taxon>
        <taxon>Streptophyta</taxon>
        <taxon>Embryophyta</taxon>
        <taxon>Tracheophyta</taxon>
        <taxon>Spermatophyta</taxon>
        <taxon>Magnoliopsida</taxon>
        <taxon>Ranunculales</taxon>
        <taxon>Circaeasteraceae</taxon>
        <taxon>Kingdonia</taxon>
    </lineage>
</organism>